<sequence length="555" mass="60298">MVPAVDASAAVAAGSAAVESAAHFRHDQVLADIARFAGSSLDLEEVLERIVERAAALTGADRSSIWLLDRAGRKLLPSALFGMDRQFTDDWKGRPLDVAAEPLSRDVIENSVPVVVEDAQADPRTDKASVEFFGDKSILVVPMARRGRVIGTLYVNHVQRAYAFTAEDVDTAVVIASQAAVAIDNARLYGEARQLADQLRRSFRHAGEALAAAVDVQRNLELLVQLAMETVGADGGTLELLAEDGRGTETVAGAGAPTRDGWHRARFPLAAEGGALRALELWREAPDFDDQERSLLAAFAGHARSAIEHARLYASLHEERERARQAEKTQEDFVSMVSHELRTPLALIKGYVSTLLRPPVPLSPERTHRFVEGIETAASRLQRLIDDLLSAARLENDPFEGTPRPVEARALVQRAVSAAGMLANGREISVELPDTELWFLGDQDQLGQVLENLIVNALKYAPGDTPVHVRAKVVDERTRLSVRDAGPGIPQDSIERIFEKFFRVTGDAERNGVQQGLGLGLYICRRIVEAHGGSIWAENVPGGGSAFHVELATRS</sequence>
<dbReference type="SUPFAM" id="SSF55874">
    <property type="entry name" value="ATPase domain of HSP90 chaperone/DNA topoisomerase II/histidine kinase"/>
    <property type="match status" value="1"/>
</dbReference>
<dbReference type="PROSITE" id="PS50109">
    <property type="entry name" value="HIS_KIN"/>
    <property type="match status" value="1"/>
</dbReference>
<dbReference type="Pfam" id="PF01590">
    <property type="entry name" value="GAF"/>
    <property type="match status" value="1"/>
</dbReference>
<dbReference type="Pfam" id="PF02518">
    <property type="entry name" value="HATPase_c"/>
    <property type="match status" value="1"/>
</dbReference>
<dbReference type="PANTHER" id="PTHR43711">
    <property type="entry name" value="TWO-COMPONENT HISTIDINE KINASE"/>
    <property type="match status" value="1"/>
</dbReference>
<dbReference type="InterPro" id="IPR003594">
    <property type="entry name" value="HATPase_dom"/>
</dbReference>
<dbReference type="SUPFAM" id="SSF55781">
    <property type="entry name" value="GAF domain-like"/>
    <property type="match status" value="2"/>
</dbReference>
<dbReference type="InterPro" id="IPR050736">
    <property type="entry name" value="Sensor_HK_Regulatory"/>
</dbReference>
<dbReference type="InterPro" id="IPR036097">
    <property type="entry name" value="HisK_dim/P_sf"/>
</dbReference>
<dbReference type="FunFam" id="1.10.287.130:FF:000001">
    <property type="entry name" value="Two-component sensor histidine kinase"/>
    <property type="match status" value="1"/>
</dbReference>
<proteinExistence type="predicted"/>
<feature type="domain" description="Histidine kinase" evidence="8">
    <location>
        <begin position="336"/>
        <end position="555"/>
    </location>
</feature>
<dbReference type="InterPro" id="IPR004358">
    <property type="entry name" value="Sig_transdc_His_kin-like_C"/>
</dbReference>
<dbReference type="InterPro" id="IPR029016">
    <property type="entry name" value="GAF-like_dom_sf"/>
</dbReference>
<keyword evidence="6" id="KW-0902">Two-component regulatory system</keyword>
<keyword evidence="7" id="KW-0472">Membrane</keyword>
<dbReference type="PANTHER" id="PTHR43711:SF1">
    <property type="entry name" value="HISTIDINE KINASE 1"/>
    <property type="match status" value="1"/>
</dbReference>
<dbReference type="InterPro" id="IPR005467">
    <property type="entry name" value="His_kinase_dom"/>
</dbReference>
<evidence type="ECO:0000313" key="9">
    <source>
        <dbReference type="EMBL" id="CAA9303748.1"/>
    </source>
</evidence>
<dbReference type="CDD" id="cd00082">
    <property type="entry name" value="HisKA"/>
    <property type="match status" value="1"/>
</dbReference>
<evidence type="ECO:0000256" key="2">
    <source>
        <dbReference type="ARBA" id="ARBA00012438"/>
    </source>
</evidence>
<dbReference type="SUPFAM" id="SSF47384">
    <property type="entry name" value="Homodimeric domain of signal transducing histidine kinase"/>
    <property type="match status" value="1"/>
</dbReference>
<accession>A0A6J4KEH4</accession>
<dbReference type="Gene3D" id="1.10.287.130">
    <property type="match status" value="1"/>
</dbReference>
<evidence type="ECO:0000256" key="1">
    <source>
        <dbReference type="ARBA" id="ARBA00000085"/>
    </source>
</evidence>
<organism evidence="9">
    <name type="scientific">uncultured Chloroflexota bacterium</name>
    <dbReference type="NCBI Taxonomy" id="166587"/>
    <lineage>
        <taxon>Bacteria</taxon>
        <taxon>Bacillati</taxon>
        <taxon>Chloroflexota</taxon>
        <taxon>environmental samples</taxon>
    </lineage>
</organism>
<keyword evidence="3" id="KW-0597">Phosphoprotein</keyword>
<evidence type="ECO:0000256" key="5">
    <source>
        <dbReference type="ARBA" id="ARBA00022777"/>
    </source>
</evidence>
<dbReference type="AlphaFoldDB" id="A0A6J4KEH4"/>
<dbReference type="SMART" id="SM00388">
    <property type="entry name" value="HisKA"/>
    <property type="match status" value="1"/>
</dbReference>
<dbReference type="Gene3D" id="3.30.450.40">
    <property type="match status" value="2"/>
</dbReference>
<evidence type="ECO:0000256" key="7">
    <source>
        <dbReference type="ARBA" id="ARBA00023136"/>
    </source>
</evidence>
<keyword evidence="4 9" id="KW-0808">Transferase</keyword>
<dbReference type="SMART" id="SM00387">
    <property type="entry name" value="HATPase_c"/>
    <property type="match status" value="1"/>
</dbReference>
<dbReference type="Gene3D" id="3.30.565.10">
    <property type="entry name" value="Histidine kinase-like ATPase, C-terminal domain"/>
    <property type="match status" value="1"/>
</dbReference>
<dbReference type="InterPro" id="IPR003018">
    <property type="entry name" value="GAF"/>
</dbReference>
<evidence type="ECO:0000259" key="8">
    <source>
        <dbReference type="PROSITE" id="PS50109"/>
    </source>
</evidence>
<keyword evidence="5" id="KW-0418">Kinase</keyword>
<dbReference type="CDD" id="cd00075">
    <property type="entry name" value="HATPase"/>
    <property type="match status" value="1"/>
</dbReference>
<dbReference type="SMART" id="SM00065">
    <property type="entry name" value="GAF"/>
    <property type="match status" value="1"/>
</dbReference>
<dbReference type="EC" id="2.7.13.3" evidence="2"/>
<gene>
    <name evidence="9" type="ORF">AVDCRST_MAG77-5892</name>
</gene>
<name>A0A6J4KEH4_9CHLR</name>
<dbReference type="GO" id="GO:0000155">
    <property type="term" value="F:phosphorelay sensor kinase activity"/>
    <property type="evidence" value="ECO:0007669"/>
    <property type="project" value="InterPro"/>
</dbReference>
<dbReference type="FunFam" id="3.30.565.10:FF:000006">
    <property type="entry name" value="Sensor histidine kinase WalK"/>
    <property type="match status" value="1"/>
</dbReference>
<dbReference type="InterPro" id="IPR036890">
    <property type="entry name" value="HATPase_C_sf"/>
</dbReference>
<evidence type="ECO:0000256" key="3">
    <source>
        <dbReference type="ARBA" id="ARBA00022553"/>
    </source>
</evidence>
<evidence type="ECO:0000256" key="6">
    <source>
        <dbReference type="ARBA" id="ARBA00023012"/>
    </source>
</evidence>
<dbReference type="InterPro" id="IPR003661">
    <property type="entry name" value="HisK_dim/P_dom"/>
</dbReference>
<comment type="catalytic activity">
    <reaction evidence="1">
        <text>ATP + protein L-histidine = ADP + protein N-phospho-L-histidine.</text>
        <dbReference type="EC" id="2.7.13.3"/>
    </reaction>
</comment>
<reference evidence="9" key="1">
    <citation type="submission" date="2020-02" db="EMBL/GenBank/DDBJ databases">
        <authorList>
            <person name="Meier V. D."/>
        </authorList>
    </citation>
    <scope>NUCLEOTIDE SEQUENCE</scope>
    <source>
        <strain evidence="9">AVDCRST_MAG77</strain>
    </source>
</reference>
<evidence type="ECO:0000256" key="4">
    <source>
        <dbReference type="ARBA" id="ARBA00022679"/>
    </source>
</evidence>
<dbReference type="PRINTS" id="PR00344">
    <property type="entry name" value="BCTRLSENSOR"/>
</dbReference>
<dbReference type="EMBL" id="CADCTC010000308">
    <property type="protein sequence ID" value="CAA9303748.1"/>
    <property type="molecule type" value="Genomic_DNA"/>
</dbReference>
<dbReference type="Pfam" id="PF00512">
    <property type="entry name" value="HisKA"/>
    <property type="match status" value="1"/>
</dbReference>
<protein>
    <recommendedName>
        <fullName evidence="2">histidine kinase</fullName>
        <ecNumber evidence="2">2.7.13.3</ecNumber>
    </recommendedName>
</protein>